<evidence type="ECO:0000259" key="3">
    <source>
        <dbReference type="Pfam" id="PF03629"/>
    </source>
</evidence>
<comment type="caution">
    <text evidence="4">The sequence shown here is derived from an EMBL/GenBank/DDBJ whole genome shotgun (WGS) entry which is preliminary data.</text>
</comment>
<dbReference type="Proteomes" id="UP000006044">
    <property type="component" value="Unassembled WGS sequence"/>
</dbReference>
<dbReference type="PATRIC" id="fig|742726.3.peg.1840"/>
<dbReference type="eggNOG" id="COG3250">
    <property type="taxonomic scope" value="Bacteria"/>
</dbReference>
<dbReference type="PANTHER" id="PTHR22901">
    <property type="entry name" value="SIALATE O-ACETYLESTERASE"/>
    <property type="match status" value="1"/>
</dbReference>
<dbReference type="SUPFAM" id="SSF52266">
    <property type="entry name" value="SGNH hydrolase"/>
    <property type="match status" value="1"/>
</dbReference>
<dbReference type="InterPro" id="IPR039329">
    <property type="entry name" value="SIAE"/>
</dbReference>
<organism evidence="4 5">
    <name type="scientific">Barnesiella intestinihominis YIT 11860</name>
    <dbReference type="NCBI Taxonomy" id="742726"/>
    <lineage>
        <taxon>Bacteria</taxon>
        <taxon>Pseudomonadati</taxon>
        <taxon>Bacteroidota</taxon>
        <taxon>Bacteroidia</taxon>
        <taxon>Bacteroidales</taxon>
        <taxon>Barnesiellaceae</taxon>
        <taxon>Barnesiella</taxon>
    </lineage>
</organism>
<protein>
    <recommendedName>
        <fullName evidence="3">Sialate O-acetylesterase domain-containing protein</fullName>
    </recommendedName>
</protein>
<feature type="signal peptide" evidence="2">
    <location>
        <begin position="1"/>
        <end position="23"/>
    </location>
</feature>
<keyword evidence="5" id="KW-1185">Reference proteome</keyword>
<proteinExistence type="predicted"/>
<sequence length="643" mass="72649">MKKAFSFLILVFLCGMFSARLSAELSMPHIFADHMVLQRNEAINLWGSASPKEKVTVELNGQKTSVRADASGKWYATLRPMEAGGPYTLIVKGEKERLAFDDVLLGEVWICSGQSNMEFRLHAAMNAEKEIADAENYSFLRSFNVKQEMSHRPLSDLQGEWRVCDSGSAGDFSAVGYFFARELYRKLGVPIGFINTSWGGTDIESWMSMDAIDKFPKYKRLQDRMRSSQFEEYVRRSDENRAKFVESMKAEPGISEKWYLPSYSKDDWKEVSVPGLWSEEGLVSLDGVVWQTCRFTLSENYIGKEAVLSLHVIDDDDITWINGQKIGETVGYDVRRLYSVPAGVLKESNEITLKISDYRGGGGLYGPANEIYLKVGDKTIPLSGKWKYKISASNSDFDFVEYGPNAYPSLLYNAMVNPLVGLSMRGVIWYQGENNTNRAKEYYHLFPAMINDWRKKWGKDFPFYWVQLANYMDAVEVPSESLWAQVREAQTQTLSLSHTGQAVIIDIGEAKDIHPKNKQEVGRRLALHALHNDYGFSDVVCESPMPKTVRRVQDKIAVQFDNVADGLIVKNKYGYLMSFAVAGNDGVYKWVQAKVAGKDRVVLSCPDVIDPVSVRYAWGDNPDDANLYNSVGLPATPFEIKIE</sequence>
<evidence type="ECO:0000256" key="2">
    <source>
        <dbReference type="SAM" id="SignalP"/>
    </source>
</evidence>
<dbReference type="GeneID" id="77848994"/>
<reference evidence="4 5" key="1">
    <citation type="submission" date="2012-08" db="EMBL/GenBank/DDBJ databases">
        <title>The Genome Sequence of Barnesiella intestinihominis YIT 11860.</title>
        <authorList>
            <consortium name="The Broad Institute Genome Sequencing Platform"/>
            <person name="Earl A."/>
            <person name="Ward D."/>
            <person name="Feldgarden M."/>
            <person name="Gevers D."/>
            <person name="Morotomi M."/>
            <person name="Walker B."/>
            <person name="Young S.K."/>
            <person name="Zeng Q."/>
            <person name="Gargeya S."/>
            <person name="Fitzgerald M."/>
            <person name="Haas B."/>
            <person name="Abouelleil A."/>
            <person name="Alvarado L."/>
            <person name="Arachchi H.M."/>
            <person name="Berlin A.M."/>
            <person name="Chapman S.B."/>
            <person name="Goldberg J."/>
            <person name="Griggs A."/>
            <person name="Gujja S."/>
            <person name="Hansen M."/>
            <person name="Howarth C."/>
            <person name="Imamovic A."/>
            <person name="Larimer J."/>
            <person name="McCowen C."/>
            <person name="Montmayeur A."/>
            <person name="Murphy C."/>
            <person name="Neiman D."/>
            <person name="Pearson M."/>
            <person name="Priest M."/>
            <person name="Roberts A."/>
            <person name="Saif S."/>
            <person name="Shea T."/>
            <person name="Sisk P."/>
            <person name="Sykes S."/>
            <person name="Wortman J."/>
            <person name="Nusbaum C."/>
            <person name="Birren B."/>
        </authorList>
    </citation>
    <scope>NUCLEOTIDE SEQUENCE [LARGE SCALE GENOMIC DNA]</scope>
    <source>
        <strain evidence="4 5">YIT 11860</strain>
    </source>
</reference>
<feature type="chain" id="PRO_5003840552" description="Sialate O-acetylesterase domain-containing protein" evidence="2">
    <location>
        <begin position="24"/>
        <end position="643"/>
    </location>
</feature>
<dbReference type="AlphaFoldDB" id="K0X061"/>
<keyword evidence="2" id="KW-0732">Signal</keyword>
<dbReference type="InterPro" id="IPR013783">
    <property type="entry name" value="Ig-like_fold"/>
</dbReference>
<dbReference type="STRING" id="742726.HMPREF9448_01755"/>
<dbReference type="HOGENOM" id="CLU_015150_2_0_10"/>
<feature type="domain" description="Sialate O-acetylesterase" evidence="3">
    <location>
        <begin position="411"/>
        <end position="526"/>
    </location>
</feature>
<dbReference type="InterPro" id="IPR036514">
    <property type="entry name" value="SGNH_hydro_sf"/>
</dbReference>
<dbReference type="GO" id="GO:0001681">
    <property type="term" value="F:sialate O-acetylesterase activity"/>
    <property type="evidence" value="ECO:0007669"/>
    <property type="project" value="InterPro"/>
</dbReference>
<dbReference type="EMBL" id="ADLE01000011">
    <property type="protein sequence ID" value="EJZ63916.1"/>
    <property type="molecule type" value="Genomic_DNA"/>
</dbReference>
<dbReference type="RefSeq" id="WP_008862214.1">
    <property type="nucleotide sequence ID" value="NZ_JH815204.1"/>
</dbReference>
<accession>K0X061</accession>
<dbReference type="Gene3D" id="2.60.40.10">
    <property type="entry name" value="Immunoglobulins"/>
    <property type="match status" value="1"/>
</dbReference>
<dbReference type="PANTHER" id="PTHR22901:SF0">
    <property type="entry name" value="SIALATE O-ACETYLESTERASE"/>
    <property type="match status" value="1"/>
</dbReference>
<dbReference type="SUPFAM" id="SSF49785">
    <property type="entry name" value="Galactose-binding domain-like"/>
    <property type="match status" value="1"/>
</dbReference>
<evidence type="ECO:0000256" key="1">
    <source>
        <dbReference type="ARBA" id="ARBA00022801"/>
    </source>
</evidence>
<dbReference type="InterPro" id="IPR005181">
    <property type="entry name" value="SASA"/>
</dbReference>
<name>K0X061_9BACT</name>
<dbReference type="Gene3D" id="3.40.50.1110">
    <property type="entry name" value="SGNH hydrolase"/>
    <property type="match status" value="2"/>
</dbReference>
<feature type="domain" description="Sialate O-acetylesterase" evidence="3">
    <location>
        <begin position="107"/>
        <end position="229"/>
    </location>
</feature>
<keyword evidence="1" id="KW-0378">Hydrolase</keyword>
<dbReference type="GO" id="GO:0005975">
    <property type="term" value="P:carbohydrate metabolic process"/>
    <property type="evidence" value="ECO:0007669"/>
    <property type="project" value="TreeGrafter"/>
</dbReference>
<dbReference type="Pfam" id="PF03629">
    <property type="entry name" value="SASA"/>
    <property type="match status" value="2"/>
</dbReference>
<evidence type="ECO:0000313" key="4">
    <source>
        <dbReference type="EMBL" id="EJZ63916.1"/>
    </source>
</evidence>
<dbReference type="OrthoDB" id="9816001at2"/>
<gene>
    <name evidence="4" type="ORF">HMPREF9448_01755</name>
</gene>
<evidence type="ECO:0000313" key="5">
    <source>
        <dbReference type="Proteomes" id="UP000006044"/>
    </source>
</evidence>
<dbReference type="InterPro" id="IPR008979">
    <property type="entry name" value="Galactose-bd-like_sf"/>
</dbReference>